<evidence type="ECO:0000313" key="3">
    <source>
        <dbReference type="Proteomes" id="UP001203607"/>
    </source>
</evidence>
<evidence type="ECO:0000256" key="1">
    <source>
        <dbReference type="SAM" id="Phobius"/>
    </source>
</evidence>
<name>A0ABT0PR58_9FLAO</name>
<feature type="transmembrane region" description="Helical" evidence="1">
    <location>
        <begin position="26"/>
        <end position="44"/>
    </location>
</feature>
<gene>
    <name evidence="2" type="ORF">M3P19_07485</name>
</gene>
<organism evidence="2 3">
    <name type="scientific">Flagellimonas spongiicola</name>
    <dbReference type="NCBI Taxonomy" id="2942208"/>
    <lineage>
        <taxon>Bacteria</taxon>
        <taxon>Pseudomonadati</taxon>
        <taxon>Bacteroidota</taxon>
        <taxon>Flavobacteriia</taxon>
        <taxon>Flavobacteriales</taxon>
        <taxon>Flavobacteriaceae</taxon>
        <taxon>Flagellimonas</taxon>
    </lineage>
</organism>
<evidence type="ECO:0000313" key="2">
    <source>
        <dbReference type="EMBL" id="MCL6273844.1"/>
    </source>
</evidence>
<keyword evidence="3" id="KW-1185">Reference proteome</keyword>
<comment type="caution">
    <text evidence="2">The sequence shown here is derived from an EMBL/GenBank/DDBJ whole genome shotgun (WGS) entry which is preliminary data.</text>
</comment>
<accession>A0ABT0PR58</accession>
<reference evidence="2 3" key="1">
    <citation type="submission" date="2022-05" db="EMBL/GenBank/DDBJ databases">
        <authorList>
            <person name="Park J.-S."/>
        </authorList>
    </citation>
    <scope>NUCLEOTIDE SEQUENCE [LARGE SCALE GENOMIC DNA]</scope>
    <source>
        <strain evidence="2 3">2012CJ35-5</strain>
    </source>
</reference>
<sequence length="123" mass="14770">METNHNYKNWKSRFEASRKAEKKKNIIIFCFTILIFTATYLWWIDELKFVGRRTALIPAVVKEEHMVHFVRSYYYQEATFEYEYQGDTFNASFDIWKNRFFVQVGDTLLLKIAVGNPSISELY</sequence>
<keyword evidence="1" id="KW-1133">Transmembrane helix</keyword>
<keyword evidence="1" id="KW-0812">Transmembrane</keyword>
<proteinExistence type="predicted"/>
<dbReference type="RefSeq" id="WP_249657034.1">
    <property type="nucleotide sequence ID" value="NZ_JAMFMA010000002.1"/>
</dbReference>
<keyword evidence="1" id="KW-0472">Membrane</keyword>
<protein>
    <submittedName>
        <fullName evidence="2">Uncharacterized protein</fullName>
    </submittedName>
</protein>
<dbReference type="Proteomes" id="UP001203607">
    <property type="component" value="Unassembled WGS sequence"/>
</dbReference>
<dbReference type="EMBL" id="JAMFMA010000002">
    <property type="protein sequence ID" value="MCL6273844.1"/>
    <property type="molecule type" value="Genomic_DNA"/>
</dbReference>